<reference evidence="12" key="1">
    <citation type="journal article" date="2023" name="Plant J.">
        <title>Genome sequences and population genomics provide insights into the demographic history, inbreeding, and mutation load of two 'living fossil' tree species of Dipteronia.</title>
        <authorList>
            <person name="Feng Y."/>
            <person name="Comes H.P."/>
            <person name="Chen J."/>
            <person name="Zhu S."/>
            <person name="Lu R."/>
            <person name="Zhang X."/>
            <person name="Li P."/>
            <person name="Qiu J."/>
            <person name="Olsen K.M."/>
            <person name="Qiu Y."/>
        </authorList>
    </citation>
    <scope>NUCLEOTIDE SEQUENCE</scope>
    <source>
        <strain evidence="12">NBL</strain>
    </source>
</reference>
<evidence type="ECO:0000256" key="5">
    <source>
        <dbReference type="ARBA" id="ARBA00022701"/>
    </source>
</evidence>
<dbReference type="SUPFAM" id="SSF54648">
    <property type="entry name" value="DLC"/>
    <property type="match status" value="1"/>
</dbReference>
<gene>
    <name evidence="12" type="ORF">Dsin_014995</name>
</gene>
<dbReference type="Proteomes" id="UP001281410">
    <property type="component" value="Unassembled WGS sequence"/>
</dbReference>
<dbReference type="GO" id="GO:0045505">
    <property type="term" value="F:dynein intermediate chain binding"/>
    <property type="evidence" value="ECO:0007669"/>
    <property type="project" value="TreeGrafter"/>
</dbReference>
<dbReference type="Pfam" id="PF01221">
    <property type="entry name" value="Dynein_light"/>
    <property type="match status" value="1"/>
</dbReference>
<dbReference type="GO" id="GO:0015031">
    <property type="term" value="P:protein transport"/>
    <property type="evidence" value="ECO:0007669"/>
    <property type="project" value="UniProtKB-KW"/>
</dbReference>
<evidence type="ECO:0000313" key="13">
    <source>
        <dbReference type="Proteomes" id="UP001281410"/>
    </source>
</evidence>
<dbReference type="CDD" id="cd21452">
    <property type="entry name" value="DLC-like_DYNLL1_DYNLL2"/>
    <property type="match status" value="1"/>
</dbReference>
<evidence type="ECO:0000256" key="10">
    <source>
        <dbReference type="RuleBase" id="RU365010"/>
    </source>
</evidence>
<evidence type="ECO:0000256" key="7">
    <source>
        <dbReference type="ARBA" id="ARBA00022927"/>
    </source>
</evidence>
<evidence type="ECO:0000256" key="6">
    <source>
        <dbReference type="ARBA" id="ARBA00022816"/>
    </source>
</evidence>
<dbReference type="FunFam" id="3.30.740.10:FF:000005">
    <property type="entry name" value="Dynein light chain"/>
    <property type="match status" value="1"/>
</dbReference>
<evidence type="ECO:0000256" key="3">
    <source>
        <dbReference type="ARBA" id="ARBA00022448"/>
    </source>
</evidence>
<dbReference type="GO" id="GO:0007017">
    <property type="term" value="P:microtubule-based process"/>
    <property type="evidence" value="ECO:0007669"/>
    <property type="project" value="InterPro"/>
</dbReference>
<keyword evidence="6" id="KW-0509">mRNA transport</keyword>
<dbReference type="AlphaFoldDB" id="A0AAE0ANX9"/>
<evidence type="ECO:0000256" key="9">
    <source>
        <dbReference type="ARBA" id="ARBA00023242"/>
    </source>
</evidence>
<evidence type="ECO:0000256" key="8">
    <source>
        <dbReference type="ARBA" id="ARBA00023212"/>
    </source>
</evidence>
<keyword evidence="9" id="KW-0539">Nucleus</keyword>
<dbReference type="EMBL" id="JANJYJ010000004">
    <property type="protein sequence ID" value="KAK3221025.1"/>
    <property type="molecule type" value="Genomic_DNA"/>
</dbReference>
<dbReference type="SMART" id="SM01375">
    <property type="entry name" value="Dynein_light"/>
    <property type="match status" value="1"/>
</dbReference>
<dbReference type="InterPro" id="IPR001372">
    <property type="entry name" value="Dynein_light_chain_typ-1/2"/>
</dbReference>
<evidence type="ECO:0000256" key="4">
    <source>
        <dbReference type="ARBA" id="ARBA00022490"/>
    </source>
</evidence>
<dbReference type="GO" id="GO:0005868">
    <property type="term" value="C:cytoplasmic dynein complex"/>
    <property type="evidence" value="ECO:0007669"/>
    <property type="project" value="TreeGrafter"/>
</dbReference>
<protein>
    <recommendedName>
        <fullName evidence="10">Dynein light chain</fullName>
    </recommendedName>
</protein>
<evidence type="ECO:0000256" key="1">
    <source>
        <dbReference type="ARBA" id="ARBA00004123"/>
    </source>
</evidence>
<keyword evidence="5 10" id="KW-0493">Microtubule</keyword>
<sequence length="169" mass="19097">MEGRRRELESERKRRLGKNKEKMAQCAPSRRMFALPPPPPPPAANQLKLAAVAVDLNVRLRSADMSFTLQERVFRHARALLDSNSDHNNSKRLNPSQLALCLKKEFDLLYGPAWHCIVGKSFGSFVTHSSGGFVYFSIDKMCFLLFKTEVRPVAAKKSPPPLLLKFKTS</sequence>
<dbReference type="GO" id="GO:0051028">
    <property type="term" value="P:mRNA transport"/>
    <property type="evidence" value="ECO:0007669"/>
    <property type="project" value="UniProtKB-KW"/>
</dbReference>
<organism evidence="12 13">
    <name type="scientific">Dipteronia sinensis</name>
    <dbReference type="NCBI Taxonomy" id="43782"/>
    <lineage>
        <taxon>Eukaryota</taxon>
        <taxon>Viridiplantae</taxon>
        <taxon>Streptophyta</taxon>
        <taxon>Embryophyta</taxon>
        <taxon>Tracheophyta</taxon>
        <taxon>Spermatophyta</taxon>
        <taxon>Magnoliopsida</taxon>
        <taxon>eudicotyledons</taxon>
        <taxon>Gunneridae</taxon>
        <taxon>Pentapetalae</taxon>
        <taxon>rosids</taxon>
        <taxon>malvids</taxon>
        <taxon>Sapindales</taxon>
        <taxon>Sapindaceae</taxon>
        <taxon>Hippocastanoideae</taxon>
        <taxon>Acereae</taxon>
        <taxon>Dipteronia</taxon>
    </lineage>
</organism>
<keyword evidence="13" id="KW-1185">Reference proteome</keyword>
<keyword evidence="3" id="KW-0813">Transport</keyword>
<evidence type="ECO:0000313" key="12">
    <source>
        <dbReference type="EMBL" id="KAK3221025.1"/>
    </source>
</evidence>
<dbReference type="GO" id="GO:0005634">
    <property type="term" value="C:nucleus"/>
    <property type="evidence" value="ECO:0007669"/>
    <property type="project" value="UniProtKB-SubCell"/>
</dbReference>
<name>A0AAE0ANX9_9ROSI</name>
<dbReference type="PANTHER" id="PTHR11886">
    <property type="entry name" value="DYNEIN LIGHT CHAIN"/>
    <property type="match status" value="1"/>
</dbReference>
<feature type="region of interest" description="Disordered" evidence="11">
    <location>
        <begin position="1"/>
        <end position="29"/>
    </location>
</feature>
<keyword evidence="10" id="KW-0243">Dynein</keyword>
<comment type="caution">
    <text evidence="12">The sequence shown here is derived from an EMBL/GenBank/DDBJ whole genome shotgun (WGS) entry which is preliminary data.</text>
</comment>
<keyword evidence="8 10" id="KW-0206">Cytoskeleton</keyword>
<comment type="subcellular location">
    <subcellularLocation>
        <location evidence="2 10">Cytoplasm</location>
        <location evidence="2 10">Cytoskeleton</location>
    </subcellularLocation>
    <subcellularLocation>
        <location evidence="1">Nucleus</location>
    </subcellularLocation>
</comment>
<evidence type="ECO:0000256" key="2">
    <source>
        <dbReference type="ARBA" id="ARBA00004245"/>
    </source>
</evidence>
<dbReference type="GO" id="GO:0005874">
    <property type="term" value="C:microtubule"/>
    <property type="evidence" value="ECO:0007669"/>
    <property type="project" value="UniProtKB-KW"/>
</dbReference>
<feature type="compositionally biased region" description="Basic and acidic residues" evidence="11">
    <location>
        <begin position="1"/>
        <end position="23"/>
    </location>
</feature>
<proteinExistence type="inferred from homology"/>
<evidence type="ECO:0000256" key="11">
    <source>
        <dbReference type="SAM" id="MobiDB-lite"/>
    </source>
</evidence>
<keyword evidence="10" id="KW-0505">Motor protein</keyword>
<dbReference type="PANTHER" id="PTHR11886:SF56">
    <property type="entry name" value="OS02G0580400 PROTEIN"/>
    <property type="match status" value="1"/>
</dbReference>
<dbReference type="Gene3D" id="3.30.740.10">
    <property type="entry name" value="Protein Inhibitor Of Neuronal Nitric Oxide Synthase"/>
    <property type="match status" value="1"/>
</dbReference>
<comment type="similarity">
    <text evidence="10">Belongs to the dynein light chain family.</text>
</comment>
<keyword evidence="4 10" id="KW-0963">Cytoplasm</keyword>
<dbReference type="InterPro" id="IPR037177">
    <property type="entry name" value="DLC_sf"/>
</dbReference>
<accession>A0AAE0ANX9</accession>
<keyword evidence="7" id="KW-0653">Protein transport</keyword>